<dbReference type="InterPro" id="IPR045340">
    <property type="entry name" value="DUF6533"/>
</dbReference>
<evidence type="ECO:0000256" key="1">
    <source>
        <dbReference type="SAM" id="Phobius"/>
    </source>
</evidence>
<evidence type="ECO:0000259" key="2">
    <source>
        <dbReference type="Pfam" id="PF20151"/>
    </source>
</evidence>
<keyword evidence="4" id="KW-1185">Reference proteome</keyword>
<evidence type="ECO:0000313" key="3">
    <source>
        <dbReference type="EMBL" id="KDR66170.1"/>
    </source>
</evidence>
<proteinExistence type="predicted"/>
<feature type="transmembrane region" description="Helical" evidence="1">
    <location>
        <begin position="36"/>
        <end position="57"/>
    </location>
</feature>
<keyword evidence="1" id="KW-0472">Membrane</keyword>
<gene>
    <name evidence="3" type="ORF">GALMADRAFT_259632</name>
</gene>
<dbReference type="HOGENOM" id="CLU_035509_11_0_1"/>
<name>A0A067S5Q2_GALM3</name>
<accession>A0A067S5Q2</accession>
<keyword evidence="1" id="KW-0812">Transmembrane</keyword>
<keyword evidence="1" id="KW-1133">Transmembrane helix</keyword>
<feature type="transmembrane region" description="Helical" evidence="1">
    <location>
        <begin position="155"/>
        <end position="179"/>
    </location>
</feature>
<feature type="domain" description="DUF6533" evidence="2">
    <location>
        <begin position="17"/>
        <end position="60"/>
    </location>
</feature>
<reference evidence="4" key="1">
    <citation type="journal article" date="2014" name="Proc. Natl. Acad. Sci. U.S.A.">
        <title>Extensive sampling of basidiomycete genomes demonstrates inadequacy of the white-rot/brown-rot paradigm for wood decay fungi.</title>
        <authorList>
            <person name="Riley R."/>
            <person name="Salamov A.A."/>
            <person name="Brown D.W."/>
            <person name="Nagy L.G."/>
            <person name="Floudas D."/>
            <person name="Held B.W."/>
            <person name="Levasseur A."/>
            <person name="Lombard V."/>
            <person name="Morin E."/>
            <person name="Otillar R."/>
            <person name="Lindquist E.A."/>
            <person name="Sun H."/>
            <person name="LaButti K.M."/>
            <person name="Schmutz J."/>
            <person name="Jabbour D."/>
            <person name="Luo H."/>
            <person name="Baker S.E."/>
            <person name="Pisabarro A.G."/>
            <person name="Walton J.D."/>
            <person name="Blanchette R.A."/>
            <person name="Henrissat B."/>
            <person name="Martin F."/>
            <person name="Cullen D."/>
            <person name="Hibbett D.S."/>
            <person name="Grigoriev I.V."/>
        </authorList>
    </citation>
    <scope>NUCLEOTIDE SEQUENCE [LARGE SCALE GENOMIC DNA]</scope>
    <source>
        <strain evidence="4">CBS 339.88</strain>
    </source>
</reference>
<protein>
    <recommendedName>
        <fullName evidence="2">DUF6533 domain-containing protein</fullName>
    </recommendedName>
</protein>
<dbReference type="OrthoDB" id="3341843at2759"/>
<feature type="transmembrane region" description="Helical" evidence="1">
    <location>
        <begin position="200"/>
        <end position="221"/>
    </location>
</feature>
<evidence type="ECO:0000313" key="4">
    <source>
        <dbReference type="Proteomes" id="UP000027222"/>
    </source>
</evidence>
<feature type="transmembrane region" description="Helical" evidence="1">
    <location>
        <begin position="114"/>
        <end position="135"/>
    </location>
</feature>
<organism evidence="3 4">
    <name type="scientific">Galerina marginata (strain CBS 339.88)</name>
    <dbReference type="NCBI Taxonomy" id="685588"/>
    <lineage>
        <taxon>Eukaryota</taxon>
        <taxon>Fungi</taxon>
        <taxon>Dikarya</taxon>
        <taxon>Basidiomycota</taxon>
        <taxon>Agaricomycotina</taxon>
        <taxon>Agaricomycetes</taxon>
        <taxon>Agaricomycetidae</taxon>
        <taxon>Agaricales</taxon>
        <taxon>Agaricineae</taxon>
        <taxon>Strophariaceae</taxon>
        <taxon>Galerina</taxon>
    </lineage>
</organism>
<feature type="transmembrane region" description="Helical" evidence="1">
    <location>
        <begin position="12"/>
        <end position="29"/>
    </location>
</feature>
<dbReference type="Proteomes" id="UP000027222">
    <property type="component" value="Unassembled WGS sequence"/>
</dbReference>
<sequence>MAQPLTILDTQLVQSTLVACGTLLVYDFLCMLDQEVAYVWTAPWTFGTALFFLNRYLPFIDTFLSLKLKLSMNTPERCQQEFTVVTWLIVAGIIISEVVLALRTYAIWQGRRLILIILCVSSAVTFIPAIVVTHIELKSLKYVPSELAGCRLSTASSIIIVAYISLALFETIMAVLTGIEAYRHLRHSQSRWVVQLYREGLIFYVYMLVISIANILVPILAPRIFANWLATPQRVMHSVLCNRVLLLILKQRSSSNMTNRVHRFGEELTKDPVFESFVDEGVSANMTIVGPTIDTVYTDTELQVYRS</sequence>
<feature type="transmembrane region" description="Helical" evidence="1">
    <location>
        <begin position="82"/>
        <end position="102"/>
    </location>
</feature>
<dbReference type="AlphaFoldDB" id="A0A067S5Q2"/>
<dbReference type="Pfam" id="PF20151">
    <property type="entry name" value="DUF6533"/>
    <property type="match status" value="1"/>
</dbReference>
<dbReference type="EMBL" id="KL142426">
    <property type="protein sequence ID" value="KDR66170.1"/>
    <property type="molecule type" value="Genomic_DNA"/>
</dbReference>